<comment type="caution">
    <text evidence="1">The sequence shown here is derived from an EMBL/GenBank/DDBJ whole genome shotgun (WGS) entry which is preliminary data.</text>
</comment>
<dbReference type="OrthoDB" id="708071at2"/>
<protein>
    <submittedName>
        <fullName evidence="1">Uncharacterized protein</fullName>
    </submittedName>
</protein>
<name>A0A246G6Z9_9FLAO</name>
<reference evidence="1 2" key="1">
    <citation type="journal article" date="2017" name="Infect. Genet. Evol.">
        <title>Comparative genome analysis of fish pathogen Flavobacterium columnare reveals extensive sequence diversity within the species.</title>
        <authorList>
            <person name="Kayansamruaj P."/>
            <person name="Dong H.T."/>
            <person name="Hirono I."/>
            <person name="Kondo H."/>
            <person name="Senapin S."/>
            <person name="Rodkhum C."/>
        </authorList>
    </citation>
    <scope>NUCLEOTIDE SEQUENCE [LARGE SCALE GENOMIC DNA]</scope>
    <source>
        <strain evidence="1 2">1214</strain>
    </source>
</reference>
<evidence type="ECO:0000313" key="1">
    <source>
        <dbReference type="EMBL" id="OWP74026.1"/>
    </source>
</evidence>
<dbReference type="EMBL" id="MTCY01000114">
    <property type="protein sequence ID" value="OWP74026.1"/>
    <property type="molecule type" value="Genomic_DNA"/>
</dbReference>
<organism evidence="1 2">
    <name type="scientific">Flavobacterium columnare</name>
    <dbReference type="NCBI Taxonomy" id="996"/>
    <lineage>
        <taxon>Bacteria</taxon>
        <taxon>Pseudomonadati</taxon>
        <taxon>Bacteroidota</taxon>
        <taxon>Flavobacteriia</taxon>
        <taxon>Flavobacteriales</taxon>
        <taxon>Flavobacteriaceae</taxon>
        <taxon>Flavobacterium</taxon>
    </lineage>
</organism>
<accession>A0A246G6Z9</accession>
<dbReference type="AlphaFoldDB" id="A0A246G6Z9"/>
<sequence>MRLNVLKAKIERNNLLTNAGKYFIDETSGTIKELNEQEKKALVGIQNKDKGVYTIIGEQFVYYLTSSGKCGKISHDEFIDALHENACRIGKGYLKFKFMYKNIVVNNKDKVWLHNANTMFSLWNTILWLQKQTP</sequence>
<dbReference type="Proteomes" id="UP000198034">
    <property type="component" value="Unassembled WGS sequence"/>
</dbReference>
<evidence type="ECO:0000313" key="2">
    <source>
        <dbReference type="Proteomes" id="UP000198034"/>
    </source>
</evidence>
<gene>
    <name evidence="1" type="ORF">BWK62_15230</name>
</gene>
<proteinExistence type="predicted"/>